<sequence>MNEEEVNTPAEETWTSRLGRWVNIALAIGALVSLIGTFIVWGEGAFGFLLAFVVLFPAALVSALMRWWPRHSAQGVRDGLGWRRRLYITAAGIAFASLTCLLIGVGWFGTAPGTMLLVAGTMLLPPAVILGLLAFSLRDRERLAESALGPDEPIVYQAEVHWGVFIPSILVITATLVLFIAPLGTVGHVLATILYLIVLPATAAHALTVFLNTELELTPNKLVASTGLIVRTSRVFDREHIQAVGVNYGWLGRILGYGRVGVICKDGTSFKVPGVVDPDGLRHIVTRGL</sequence>
<feature type="transmembrane region" description="Helical" evidence="1">
    <location>
        <begin position="46"/>
        <end position="65"/>
    </location>
</feature>
<dbReference type="EMBL" id="CP000544">
    <property type="protein sequence ID" value="ABM61946.1"/>
    <property type="molecule type" value="Genomic_DNA"/>
</dbReference>
<keyword evidence="1" id="KW-0472">Membrane</keyword>
<dbReference type="RefSeq" id="WP_011813969.1">
    <property type="nucleotide sequence ID" value="NC_008789.1"/>
</dbReference>
<dbReference type="OrthoDB" id="5793378at2"/>
<keyword evidence="1" id="KW-0812">Transmembrane</keyword>
<reference evidence="3 4" key="2">
    <citation type="journal article" date="2013" name="Stand. Genomic Sci.">
        <title>Complete genome sequence of Halorhodospira halophila SL1.</title>
        <authorList>
            <person name="Challacombe J.F."/>
            <person name="Majid S."/>
            <person name="Deole R."/>
            <person name="Brettin T.S."/>
            <person name="Bruce D."/>
            <person name="Delano S.F."/>
            <person name="Detter J.C."/>
            <person name="Gleasner C.D."/>
            <person name="Han C.S."/>
            <person name="Misra M."/>
            <person name="Reitenga K.G."/>
            <person name="Mikhailova N."/>
            <person name="Woyke T."/>
            <person name="Pitluck S."/>
            <person name="Nolan M."/>
            <person name="Land M.L."/>
            <person name="Saunders E."/>
            <person name="Tapia R."/>
            <person name="Lapidus A."/>
            <person name="Ivanova N."/>
            <person name="Hoff W.D."/>
        </authorList>
    </citation>
    <scope>NUCLEOTIDE SEQUENCE [LARGE SCALE GENOMIC DNA]</scope>
    <source>
        <strain evidence="4">DSM 244 / SL1</strain>
    </source>
</reference>
<dbReference type="Proteomes" id="UP000000647">
    <property type="component" value="Chromosome"/>
</dbReference>
<feature type="transmembrane region" description="Helical" evidence="1">
    <location>
        <begin position="189"/>
        <end position="211"/>
    </location>
</feature>
<dbReference type="STRING" id="349124.Hhal_1171"/>
<feature type="domain" description="YdbS-like PH" evidence="2">
    <location>
        <begin position="212"/>
        <end position="275"/>
    </location>
</feature>
<dbReference type="PANTHER" id="PTHR37938:SF1">
    <property type="entry name" value="BLL0215 PROTEIN"/>
    <property type="match status" value="1"/>
</dbReference>
<dbReference type="eggNOG" id="COG3428">
    <property type="taxonomic scope" value="Bacteria"/>
</dbReference>
<reference evidence="4" key="1">
    <citation type="submission" date="2006-12" db="EMBL/GenBank/DDBJ databases">
        <title>Complete sequence of Halorhodospira halophila SL1.</title>
        <authorList>
            <consortium name="US DOE Joint Genome Institute"/>
            <person name="Copeland A."/>
            <person name="Lucas S."/>
            <person name="Lapidus A."/>
            <person name="Barry K."/>
            <person name="Detter J.C."/>
            <person name="Glavina del Rio T."/>
            <person name="Hammon N."/>
            <person name="Israni S."/>
            <person name="Dalin E."/>
            <person name="Tice H."/>
            <person name="Pitluck S."/>
            <person name="Saunders E."/>
            <person name="Brettin T."/>
            <person name="Bruce D."/>
            <person name="Han C."/>
            <person name="Tapia R."/>
            <person name="Schmutz J."/>
            <person name="Larimer F."/>
            <person name="Land M."/>
            <person name="Hauser L."/>
            <person name="Kyrpides N."/>
            <person name="Mikhailova N."/>
            <person name="Hoff W."/>
            <person name="Richardson P."/>
        </authorList>
    </citation>
    <scope>NUCLEOTIDE SEQUENCE [LARGE SCALE GENOMIC DNA]</scope>
    <source>
        <strain evidence="4">DSM 244 / SL1</strain>
    </source>
</reference>
<evidence type="ECO:0000256" key="1">
    <source>
        <dbReference type="SAM" id="Phobius"/>
    </source>
</evidence>
<keyword evidence="1" id="KW-1133">Transmembrane helix</keyword>
<dbReference type="HOGENOM" id="CLU_1029606_0_0_6"/>
<evidence type="ECO:0000313" key="4">
    <source>
        <dbReference type="Proteomes" id="UP000000647"/>
    </source>
</evidence>
<dbReference type="InterPro" id="IPR005182">
    <property type="entry name" value="YdbS-like_PH"/>
</dbReference>
<feature type="transmembrane region" description="Helical" evidence="1">
    <location>
        <begin position="162"/>
        <end position="183"/>
    </location>
</feature>
<evidence type="ECO:0000259" key="2">
    <source>
        <dbReference type="Pfam" id="PF03703"/>
    </source>
</evidence>
<feature type="transmembrane region" description="Helical" evidence="1">
    <location>
        <begin position="86"/>
        <end position="109"/>
    </location>
</feature>
<proteinExistence type="predicted"/>
<protein>
    <submittedName>
        <fullName evidence="3">Membrane-flanked domain</fullName>
    </submittedName>
</protein>
<name>A1WW84_HALHL</name>
<organism evidence="3 4">
    <name type="scientific">Halorhodospira halophila (strain DSM 244 / SL1)</name>
    <name type="common">Ectothiorhodospira halophila (strain DSM 244 / SL1)</name>
    <dbReference type="NCBI Taxonomy" id="349124"/>
    <lineage>
        <taxon>Bacteria</taxon>
        <taxon>Pseudomonadati</taxon>
        <taxon>Pseudomonadota</taxon>
        <taxon>Gammaproteobacteria</taxon>
        <taxon>Chromatiales</taxon>
        <taxon>Ectothiorhodospiraceae</taxon>
        <taxon>Halorhodospira</taxon>
    </lineage>
</organism>
<accession>A1WW84</accession>
<feature type="transmembrane region" description="Helical" evidence="1">
    <location>
        <begin position="21"/>
        <end position="40"/>
    </location>
</feature>
<dbReference type="AlphaFoldDB" id="A1WW84"/>
<dbReference type="KEGG" id="hha:Hhal_1171"/>
<dbReference type="PANTHER" id="PTHR37938">
    <property type="entry name" value="BLL0215 PROTEIN"/>
    <property type="match status" value="1"/>
</dbReference>
<evidence type="ECO:0000313" key="3">
    <source>
        <dbReference type="EMBL" id="ABM61946.1"/>
    </source>
</evidence>
<keyword evidence="4" id="KW-1185">Reference proteome</keyword>
<gene>
    <name evidence="3" type="ordered locus">Hhal_1171</name>
</gene>
<feature type="transmembrane region" description="Helical" evidence="1">
    <location>
        <begin position="115"/>
        <end position="135"/>
    </location>
</feature>
<dbReference type="Pfam" id="PF03703">
    <property type="entry name" value="bPH_2"/>
    <property type="match status" value="1"/>
</dbReference>